<sequence length="140" mass="15069">MFSAYRSVAPSPTARALACECRTPTSPLSPPCWIAYVGTLYQGADETGRAHQALFDSFVKGTRLAHEVLSVRRVGPASAHVVTRGATAKGSKPAELNKVRTYSLVRTGSGWKVAAFQNTKHRPLLEAARFKFQPASKPAA</sequence>
<dbReference type="Gene3D" id="3.10.450.50">
    <property type="match status" value="1"/>
</dbReference>
<accession>A0ABX0C3B9</accession>
<dbReference type="InterPro" id="IPR032710">
    <property type="entry name" value="NTF2-like_dom_sf"/>
</dbReference>
<dbReference type="EMBL" id="JAAGNC010000207">
    <property type="protein sequence ID" value="NEC62265.1"/>
    <property type="molecule type" value="Genomic_DNA"/>
</dbReference>
<dbReference type="Proteomes" id="UP000470404">
    <property type="component" value="Unassembled WGS sequence"/>
</dbReference>
<name>A0ABX0C3B9_9PSEU</name>
<evidence type="ECO:0000313" key="2">
    <source>
        <dbReference type="Proteomes" id="UP000470404"/>
    </source>
</evidence>
<dbReference type="SUPFAM" id="SSF54427">
    <property type="entry name" value="NTF2-like"/>
    <property type="match status" value="1"/>
</dbReference>
<gene>
    <name evidence="1" type="ORF">G3I59_43365</name>
</gene>
<protein>
    <submittedName>
        <fullName evidence="1">SgcJ/EcaC family oxidoreductase</fullName>
    </submittedName>
</protein>
<keyword evidence="2" id="KW-1185">Reference proteome</keyword>
<comment type="caution">
    <text evidence="1">The sequence shown here is derived from an EMBL/GenBank/DDBJ whole genome shotgun (WGS) entry which is preliminary data.</text>
</comment>
<reference evidence="1 2" key="1">
    <citation type="submission" date="2020-01" db="EMBL/GenBank/DDBJ databases">
        <title>Insect and environment-associated Actinomycetes.</title>
        <authorList>
            <person name="Currrie C."/>
            <person name="Chevrette M."/>
            <person name="Carlson C."/>
            <person name="Stubbendieck R."/>
            <person name="Wendt-Pienkowski E."/>
        </authorList>
    </citation>
    <scope>NUCLEOTIDE SEQUENCE [LARGE SCALE GENOMIC DNA]</scope>
    <source>
        <strain evidence="1 2">SID8386</strain>
    </source>
</reference>
<proteinExistence type="predicted"/>
<organism evidence="1 2">
    <name type="scientific">Amycolatopsis rubida</name>
    <dbReference type="NCBI Taxonomy" id="112413"/>
    <lineage>
        <taxon>Bacteria</taxon>
        <taxon>Bacillati</taxon>
        <taxon>Actinomycetota</taxon>
        <taxon>Actinomycetes</taxon>
        <taxon>Pseudonocardiales</taxon>
        <taxon>Pseudonocardiaceae</taxon>
        <taxon>Amycolatopsis</taxon>
    </lineage>
</organism>
<evidence type="ECO:0000313" key="1">
    <source>
        <dbReference type="EMBL" id="NEC62265.1"/>
    </source>
</evidence>
<dbReference type="RefSeq" id="WP_107648872.1">
    <property type="nucleotide sequence ID" value="NZ_JAAGNC010000207.1"/>
</dbReference>
<dbReference type="InterPro" id="IPR011944">
    <property type="entry name" value="Steroid_delta5-4_isomerase"/>
</dbReference>
<dbReference type="NCBIfam" id="TIGR02246">
    <property type="entry name" value="SgcJ/EcaC family oxidoreductase"/>
    <property type="match status" value="1"/>
</dbReference>